<dbReference type="InterPro" id="IPR014721">
    <property type="entry name" value="Ribsml_uS5_D2-typ_fold_subgr"/>
</dbReference>
<dbReference type="Proteomes" id="UP000275571">
    <property type="component" value="Chromosome"/>
</dbReference>
<dbReference type="Gene3D" id="3.30.1370.100">
    <property type="entry name" value="MutL, C-terminal domain, regulatory subdomain"/>
    <property type="match status" value="1"/>
</dbReference>
<dbReference type="PANTHER" id="PTHR10073">
    <property type="entry name" value="DNA MISMATCH REPAIR PROTEIN MLH, PMS, MUTL"/>
    <property type="match status" value="1"/>
</dbReference>
<dbReference type="SUPFAM" id="SSF54211">
    <property type="entry name" value="Ribosomal protein S5 domain 2-like"/>
    <property type="match status" value="1"/>
</dbReference>
<dbReference type="PROSITE" id="PS00058">
    <property type="entry name" value="DNA_MISMATCH_REPAIR_1"/>
    <property type="match status" value="1"/>
</dbReference>
<dbReference type="Pfam" id="PF08676">
    <property type="entry name" value="MutL_C"/>
    <property type="match status" value="1"/>
</dbReference>
<keyword evidence="8" id="KW-0378">Hydrolase</keyword>
<evidence type="ECO:0000259" key="7">
    <source>
        <dbReference type="SMART" id="SM01340"/>
    </source>
</evidence>
<dbReference type="GO" id="GO:0004519">
    <property type="term" value="F:endonuclease activity"/>
    <property type="evidence" value="ECO:0007669"/>
    <property type="project" value="UniProtKB-KW"/>
</dbReference>
<accession>A0A386PMY0</accession>
<dbReference type="InterPro" id="IPR002099">
    <property type="entry name" value="MutL/Mlh/PMS"/>
</dbReference>
<sequence>MNKIKFLDKNLVQKIAAGEAIDRPSSILKELLDNSIDSGADKIEVFLEEGGIRRILITDNGSGLSPEDLKICYLPHTTSKINAEQDLETIKTLGFRGEALSSIAICSNLIITSSTTGEESYQIEVENGIEKYLKKQSPINGTIVDVTNLFHNFPARKRFLKKDSIETKMCLKVFEEKAVAHPEIDFRLSINHELRKVYFKEKLIDRVQSVYGEIIEHNKFGKIEAEYENVKMKIFFAPPHFSRKDRRNIKIFVNRRPVEEKNLSEAIIDGHSRILTPRNFPICYLFLEIEPKHIDFNIHPQKKEVRFFNLPFLPKQISSNINEFFDREQKEILQDYNNIIIKRQLTNDTHLLEPESDESQNSNFQVYEITKNEELILEKPQSNKITNIIENKVNFERHDPAQNNKSSFKTHIQNIFLKTSTMLNAISKPREEEYKYRYIGQLFSEFLIVEKDNEVYFLDQHALHETIIYNNLKNSKKTIQNLLVPIEFQVDCEDADKILESEIEEYKQIDIIVIKTKNQTYQLKSIPNICNKYENVIIHFLKTRKSKTINSLEADLYATIACRQAIKQNDTISSEFSNFLINEFFNLKLKHCPHGRKIYYKISKFELEKSVDRK</sequence>
<dbReference type="GO" id="GO:0016887">
    <property type="term" value="F:ATP hydrolysis activity"/>
    <property type="evidence" value="ECO:0007669"/>
    <property type="project" value="InterPro"/>
</dbReference>
<dbReference type="InterPro" id="IPR020667">
    <property type="entry name" value="DNA_mismatch_repair_MutL"/>
</dbReference>
<dbReference type="KEGG" id="btur:DB313_01080"/>
<keyword evidence="4 5" id="KW-0234">DNA repair</keyword>
<dbReference type="CDD" id="cd16926">
    <property type="entry name" value="HATPase_MutL-MLH-PMS-like"/>
    <property type="match status" value="1"/>
</dbReference>
<evidence type="ECO:0000313" key="9">
    <source>
        <dbReference type="Proteomes" id="UP000275571"/>
    </source>
</evidence>
<name>A0A386PMY0_9SPIR</name>
<evidence type="ECO:0000256" key="5">
    <source>
        <dbReference type="HAMAP-Rule" id="MF_00149"/>
    </source>
</evidence>
<dbReference type="OrthoDB" id="9763467at2"/>
<dbReference type="InterPro" id="IPR014762">
    <property type="entry name" value="DNA_mismatch_repair_CS"/>
</dbReference>
<dbReference type="GO" id="GO:0032300">
    <property type="term" value="C:mismatch repair complex"/>
    <property type="evidence" value="ECO:0007669"/>
    <property type="project" value="InterPro"/>
</dbReference>
<evidence type="ECO:0000313" key="8">
    <source>
        <dbReference type="EMBL" id="AYE36100.1"/>
    </source>
</evidence>
<dbReference type="PANTHER" id="PTHR10073:SF12">
    <property type="entry name" value="DNA MISMATCH REPAIR PROTEIN MLH1"/>
    <property type="match status" value="1"/>
</dbReference>
<evidence type="ECO:0000256" key="1">
    <source>
        <dbReference type="ARBA" id="ARBA00006082"/>
    </source>
</evidence>
<dbReference type="RefSeq" id="WP_120104020.1">
    <property type="nucleotide sequence ID" value="NZ_CP028884.1"/>
</dbReference>
<feature type="domain" description="MutL C-terminal dimerisation" evidence="6">
    <location>
        <begin position="438"/>
        <end position="572"/>
    </location>
</feature>
<dbReference type="FunFam" id="3.30.565.10:FF:000003">
    <property type="entry name" value="DNA mismatch repair endonuclease MutL"/>
    <property type="match status" value="1"/>
</dbReference>
<dbReference type="Gene3D" id="3.30.565.10">
    <property type="entry name" value="Histidine kinase-like ATPase, C-terminal domain"/>
    <property type="match status" value="1"/>
</dbReference>
<keyword evidence="9" id="KW-1185">Reference proteome</keyword>
<dbReference type="GO" id="GO:0006298">
    <property type="term" value="P:mismatch repair"/>
    <property type="evidence" value="ECO:0007669"/>
    <property type="project" value="UniProtKB-UniRule"/>
</dbReference>
<evidence type="ECO:0000256" key="2">
    <source>
        <dbReference type="ARBA" id="ARBA00021975"/>
    </source>
</evidence>
<keyword evidence="8" id="KW-0255">Endonuclease</keyword>
<dbReference type="InterPro" id="IPR042120">
    <property type="entry name" value="MutL_C_dimsub"/>
</dbReference>
<gene>
    <name evidence="5 8" type="primary">mutL</name>
    <name evidence="8" type="ORF">DB313_01080</name>
</gene>
<dbReference type="EMBL" id="CP028884">
    <property type="protein sequence ID" value="AYE36100.1"/>
    <property type="molecule type" value="Genomic_DNA"/>
</dbReference>
<dbReference type="Pfam" id="PF01119">
    <property type="entry name" value="DNA_mis_repair"/>
    <property type="match status" value="1"/>
</dbReference>
<dbReference type="GO" id="GO:0140664">
    <property type="term" value="F:ATP-dependent DNA damage sensor activity"/>
    <property type="evidence" value="ECO:0007669"/>
    <property type="project" value="InterPro"/>
</dbReference>
<feature type="domain" description="DNA mismatch repair protein S5" evidence="7">
    <location>
        <begin position="207"/>
        <end position="326"/>
    </location>
</feature>
<keyword evidence="8" id="KW-0540">Nuclease</keyword>
<organism evidence="8 9">
    <name type="scientific">Borrelia turcica IST7</name>
    <dbReference type="NCBI Taxonomy" id="1104446"/>
    <lineage>
        <taxon>Bacteria</taxon>
        <taxon>Pseudomonadati</taxon>
        <taxon>Spirochaetota</taxon>
        <taxon>Spirochaetia</taxon>
        <taxon>Spirochaetales</taxon>
        <taxon>Borreliaceae</taxon>
        <taxon>Borrelia</taxon>
    </lineage>
</organism>
<dbReference type="InterPro" id="IPR037198">
    <property type="entry name" value="MutL_C_sf"/>
</dbReference>
<dbReference type="SMART" id="SM01340">
    <property type="entry name" value="DNA_mis_repair"/>
    <property type="match status" value="1"/>
</dbReference>
<dbReference type="GO" id="GO:0005524">
    <property type="term" value="F:ATP binding"/>
    <property type="evidence" value="ECO:0007669"/>
    <property type="project" value="InterPro"/>
</dbReference>
<evidence type="ECO:0000256" key="4">
    <source>
        <dbReference type="ARBA" id="ARBA00023204"/>
    </source>
</evidence>
<dbReference type="InterPro" id="IPR036890">
    <property type="entry name" value="HATPase_C_sf"/>
</dbReference>
<evidence type="ECO:0000256" key="3">
    <source>
        <dbReference type="ARBA" id="ARBA00022763"/>
    </source>
</evidence>
<keyword evidence="3 5" id="KW-0227">DNA damage</keyword>
<protein>
    <recommendedName>
        <fullName evidence="2 5">DNA mismatch repair protein MutL</fullName>
    </recommendedName>
</protein>
<dbReference type="Pfam" id="PF13589">
    <property type="entry name" value="HATPase_c_3"/>
    <property type="match status" value="1"/>
</dbReference>
<dbReference type="HAMAP" id="MF_00149">
    <property type="entry name" value="DNA_mis_repair"/>
    <property type="match status" value="1"/>
</dbReference>
<dbReference type="AlphaFoldDB" id="A0A386PMY0"/>
<dbReference type="Gene3D" id="3.30.1540.20">
    <property type="entry name" value="MutL, C-terminal domain, dimerisation subdomain"/>
    <property type="match status" value="1"/>
</dbReference>
<evidence type="ECO:0000259" key="6">
    <source>
        <dbReference type="SMART" id="SM00853"/>
    </source>
</evidence>
<dbReference type="SUPFAM" id="SSF55874">
    <property type="entry name" value="ATPase domain of HSP90 chaperone/DNA topoisomerase II/histidine kinase"/>
    <property type="match status" value="1"/>
</dbReference>
<dbReference type="Gene3D" id="3.30.230.10">
    <property type="match status" value="1"/>
</dbReference>
<dbReference type="InterPro" id="IPR038973">
    <property type="entry name" value="MutL/Mlh/Pms-like"/>
</dbReference>
<proteinExistence type="inferred from homology"/>
<dbReference type="InterPro" id="IPR013507">
    <property type="entry name" value="DNA_mismatch_S5_2-like"/>
</dbReference>
<dbReference type="SMART" id="SM00853">
    <property type="entry name" value="MutL_C"/>
    <property type="match status" value="1"/>
</dbReference>
<comment type="similarity">
    <text evidence="1 5">Belongs to the DNA mismatch repair MutL/HexB family.</text>
</comment>
<reference evidence="8 9" key="1">
    <citation type="journal article" date="2018" name="Infect. Genet. Evol.">
        <title>Genome-wide analysis of Borrelia turcica and 'Candidatus Borrelia tachyglossi' shows relapsing fever-like genomes with unique genomic links to Lyme disease Borrelia.</title>
        <authorList>
            <person name="Gofton A.W."/>
            <person name="Margos G."/>
            <person name="Fingerle V."/>
            <person name="Hepner S."/>
            <person name="Loh S.M."/>
            <person name="Ryan U."/>
            <person name="Irwin P."/>
            <person name="Oskam C.L."/>
        </authorList>
    </citation>
    <scope>NUCLEOTIDE SEQUENCE [LARGE SCALE GENOMIC DNA]</scope>
    <source>
        <strain evidence="8 9">IST7</strain>
    </source>
</reference>
<dbReference type="NCBIfam" id="TIGR00585">
    <property type="entry name" value="mutl"/>
    <property type="match status" value="1"/>
</dbReference>
<dbReference type="CDD" id="cd00782">
    <property type="entry name" value="MutL_Trans"/>
    <property type="match status" value="1"/>
</dbReference>
<dbReference type="InterPro" id="IPR014790">
    <property type="entry name" value="MutL_C"/>
</dbReference>
<dbReference type="InterPro" id="IPR020568">
    <property type="entry name" value="Ribosomal_Su5_D2-typ_SF"/>
</dbReference>
<dbReference type="SUPFAM" id="SSF118116">
    <property type="entry name" value="DNA mismatch repair protein MutL"/>
    <property type="match status" value="1"/>
</dbReference>
<dbReference type="GO" id="GO:0030983">
    <property type="term" value="F:mismatched DNA binding"/>
    <property type="evidence" value="ECO:0007669"/>
    <property type="project" value="InterPro"/>
</dbReference>
<dbReference type="InterPro" id="IPR042121">
    <property type="entry name" value="MutL_C_regsub"/>
</dbReference>
<comment type="function">
    <text evidence="5">This protein is involved in the repair of mismatches in DNA. It is required for dam-dependent methyl-directed DNA mismatch repair. May act as a 'molecular matchmaker', a protein that promotes the formation of a stable complex between two or more DNA-binding proteins in an ATP-dependent manner without itself being part of a final effector complex.</text>
</comment>